<feature type="transmembrane region" description="Helical" evidence="8">
    <location>
        <begin position="133"/>
        <end position="155"/>
    </location>
</feature>
<reference evidence="11" key="1">
    <citation type="journal article" date="2019" name="Int. J. Syst. Evol. Microbiol.">
        <title>Halobacteriovorax valvorus sp. nov., a novel prokaryotic predator isolated from coastal seawater of China.</title>
        <authorList>
            <person name="Chen M.-X."/>
        </authorList>
    </citation>
    <scope>NUCLEOTIDE SEQUENCE [LARGE SCALE GENOMIC DNA]</scope>
    <source>
        <strain evidence="11">BL9</strain>
    </source>
</reference>
<keyword evidence="3" id="KW-0677">Repeat</keyword>
<evidence type="ECO:0000256" key="3">
    <source>
        <dbReference type="ARBA" id="ARBA00022737"/>
    </source>
</evidence>
<dbReference type="PANTHER" id="PTHR22777:SF4">
    <property type="entry name" value="UPF0053 PROTEIN SLL1254"/>
    <property type="match status" value="1"/>
</dbReference>
<keyword evidence="2 7" id="KW-0812">Transmembrane</keyword>
<comment type="caution">
    <text evidence="10">The sequence shown here is derived from an EMBL/GenBank/DDBJ whole genome shotgun (WGS) entry which is preliminary data.</text>
</comment>
<dbReference type="RefSeq" id="WP_115360988.1">
    <property type="nucleotide sequence ID" value="NZ_QDKL01000002.1"/>
</dbReference>
<dbReference type="Gene3D" id="3.10.580.10">
    <property type="entry name" value="CBS-domain"/>
    <property type="match status" value="1"/>
</dbReference>
<evidence type="ECO:0000259" key="9">
    <source>
        <dbReference type="PROSITE" id="PS51846"/>
    </source>
</evidence>
<evidence type="ECO:0000256" key="1">
    <source>
        <dbReference type="ARBA" id="ARBA00004141"/>
    </source>
</evidence>
<dbReference type="CDD" id="cd04590">
    <property type="entry name" value="CBS_pair_CorC_HlyC_assoc"/>
    <property type="match status" value="1"/>
</dbReference>
<feature type="transmembrane region" description="Helical" evidence="8">
    <location>
        <begin position="6"/>
        <end position="35"/>
    </location>
</feature>
<dbReference type="InterPro" id="IPR002550">
    <property type="entry name" value="CNNM"/>
</dbReference>
<dbReference type="Pfam" id="PF01595">
    <property type="entry name" value="CNNM"/>
    <property type="match status" value="1"/>
</dbReference>
<evidence type="ECO:0000256" key="6">
    <source>
        <dbReference type="ARBA" id="ARBA00023136"/>
    </source>
</evidence>
<dbReference type="InterPro" id="IPR046342">
    <property type="entry name" value="CBS_dom_sf"/>
</dbReference>
<dbReference type="InterPro" id="IPR000644">
    <property type="entry name" value="CBS_dom"/>
</dbReference>
<comment type="subcellular location">
    <subcellularLocation>
        <location evidence="1">Membrane</location>
        <topology evidence="1">Multi-pass membrane protein</topology>
    </subcellularLocation>
</comment>
<feature type="transmembrane region" description="Helical" evidence="8">
    <location>
        <begin position="94"/>
        <end position="112"/>
    </location>
</feature>
<keyword evidence="5" id="KW-0129">CBS domain</keyword>
<dbReference type="SUPFAM" id="SSF54631">
    <property type="entry name" value="CBS-domain pair"/>
    <property type="match status" value="1"/>
</dbReference>
<dbReference type="EMBL" id="QDKL01000002">
    <property type="protein sequence ID" value="RZF21522.1"/>
    <property type="molecule type" value="Genomic_DNA"/>
</dbReference>
<feature type="domain" description="CNNM transmembrane" evidence="9">
    <location>
        <begin position="1"/>
        <end position="185"/>
    </location>
</feature>
<keyword evidence="11" id="KW-1185">Reference proteome</keyword>
<organism evidence="10 11">
    <name type="scientific">Halobacteriovorax vibrionivorans</name>
    <dbReference type="NCBI Taxonomy" id="2152716"/>
    <lineage>
        <taxon>Bacteria</taxon>
        <taxon>Pseudomonadati</taxon>
        <taxon>Bdellovibrionota</taxon>
        <taxon>Bacteriovoracia</taxon>
        <taxon>Bacteriovoracales</taxon>
        <taxon>Halobacteriovoraceae</taxon>
        <taxon>Halobacteriovorax</taxon>
    </lineage>
</organism>
<proteinExistence type="predicted"/>
<keyword evidence="4 7" id="KW-1133">Transmembrane helix</keyword>
<gene>
    <name evidence="10" type="ORF">DAY19_07485</name>
</gene>
<evidence type="ECO:0000256" key="5">
    <source>
        <dbReference type="ARBA" id="ARBA00023122"/>
    </source>
</evidence>
<keyword evidence="6 7" id="KW-0472">Membrane</keyword>
<evidence type="ECO:0000256" key="7">
    <source>
        <dbReference type="PROSITE-ProRule" id="PRU01193"/>
    </source>
</evidence>
<dbReference type="InterPro" id="IPR044751">
    <property type="entry name" value="Ion_transp-like_CBS"/>
</dbReference>
<dbReference type="Proteomes" id="UP000443582">
    <property type="component" value="Unassembled WGS sequence"/>
</dbReference>
<evidence type="ECO:0000256" key="8">
    <source>
        <dbReference type="SAM" id="Phobius"/>
    </source>
</evidence>
<evidence type="ECO:0000313" key="11">
    <source>
        <dbReference type="Proteomes" id="UP000443582"/>
    </source>
</evidence>
<evidence type="ECO:0000313" key="10">
    <source>
        <dbReference type="EMBL" id="RZF21522.1"/>
    </source>
</evidence>
<accession>A0ABY0IFV8</accession>
<evidence type="ECO:0000256" key="2">
    <source>
        <dbReference type="ARBA" id="ARBA00022692"/>
    </source>
</evidence>
<dbReference type="PROSITE" id="PS51846">
    <property type="entry name" value="CNNM"/>
    <property type="match status" value="1"/>
</dbReference>
<evidence type="ECO:0000256" key="4">
    <source>
        <dbReference type="ARBA" id="ARBA00022989"/>
    </source>
</evidence>
<dbReference type="PANTHER" id="PTHR22777">
    <property type="entry name" value="HEMOLYSIN-RELATED"/>
    <property type="match status" value="1"/>
</dbReference>
<dbReference type="Pfam" id="PF00571">
    <property type="entry name" value="CBS"/>
    <property type="match status" value="1"/>
</dbReference>
<protein>
    <submittedName>
        <fullName evidence="10">DUF21 domain-containing protein</fullName>
    </submittedName>
</protein>
<sequence length="352" mass="39517">MLIVYIVISIGVSFLCSIMEAVLLSITPNFILASVRQNKGFANSLKKYASNKDEAISAILTLNTFAHTLGAAGVGSESIQLFKEMGITGANLEFYLSAVSVVLTLAILYLSEIIPKSLGHQHWKSLTPFLLRVLPPLIFILKPVLVISMGLMKFFKNEPSHTMSREEVESMIELGVQTKALAKDEGEFLRESLLASRKTIDEVMTPARKVFMVKTTSTIKEVYDLKAPVTRIPCFGETVNDICGYIHKEDIAKNVIEKNCDKQLFEVDIMRPISIENCRTPLRSLFKKFIRGKEHIAMVSDEYGTILGVITLEDIVETFFGIEIMDEFDEVEDLQEQAKEEIKAEVKKKEHS</sequence>
<name>A0ABY0IFV8_9BACT</name>